<name>A0A6J4HP32_9ACTN</name>
<protein>
    <submittedName>
        <fullName evidence="1">Uncharacterized protein</fullName>
    </submittedName>
</protein>
<dbReference type="AlphaFoldDB" id="A0A6J4HP32"/>
<dbReference type="EMBL" id="CADCSZ010000070">
    <property type="protein sequence ID" value="CAA9229674.1"/>
    <property type="molecule type" value="Genomic_DNA"/>
</dbReference>
<evidence type="ECO:0000313" key="1">
    <source>
        <dbReference type="EMBL" id="CAA9229674.1"/>
    </source>
</evidence>
<organism evidence="1">
    <name type="scientific">uncultured Acidimicrobiales bacterium</name>
    <dbReference type="NCBI Taxonomy" id="310071"/>
    <lineage>
        <taxon>Bacteria</taxon>
        <taxon>Bacillati</taxon>
        <taxon>Actinomycetota</taxon>
        <taxon>Acidimicrobiia</taxon>
        <taxon>Acidimicrobiales</taxon>
        <taxon>environmental samples</taxon>
    </lineage>
</organism>
<gene>
    <name evidence="1" type="ORF">AVDCRST_MAG76-1161</name>
</gene>
<proteinExistence type="predicted"/>
<sequence length="154" mass="15813">MVRPGPPPDDLVVVLRATPGSLEAALDDIADAALQSAAIYVVEDGPIRCLLFGVSVFAVPAGGTPADVLDRFAAAPSYVEATVGALRVAGFPVIPTGANPDHYDVQLLDRVAENENRAAAAVKMAAMRVLAVAGPLRPNPAYAGGGPTMTEEPR</sequence>
<accession>A0A6J4HP32</accession>
<reference evidence="1" key="1">
    <citation type="submission" date="2020-02" db="EMBL/GenBank/DDBJ databases">
        <authorList>
            <person name="Meier V. D."/>
        </authorList>
    </citation>
    <scope>NUCLEOTIDE SEQUENCE</scope>
    <source>
        <strain evidence="1">AVDCRST_MAG76</strain>
    </source>
</reference>